<organism evidence="3 4">
    <name type="scientific">Sulfuriferula plumbiphila</name>
    <dbReference type="NCBI Taxonomy" id="171865"/>
    <lineage>
        <taxon>Bacteria</taxon>
        <taxon>Pseudomonadati</taxon>
        <taxon>Pseudomonadota</taxon>
        <taxon>Betaproteobacteria</taxon>
        <taxon>Nitrosomonadales</taxon>
        <taxon>Sulfuricellaceae</taxon>
        <taxon>Sulfuriferula</taxon>
    </lineage>
</organism>
<dbReference type="InterPro" id="IPR015259">
    <property type="entry name" value="Methyl-teptahyd_DH_N"/>
</dbReference>
<evidence type="ECO:0000313" key="4">
    <source>
        <dbReference type="Proteomes" id="UP000321337"/>
    </source>
</evidence>
<evidence type="ECO:0000313" key="3">
    <source>
        <dbReference type="EMBL" id="GEP29921.1"/>
    </source>
</evidence>
<dbReference type="InterPro" id="IPR037089">
    <property type="entry name" value="Methyl-teptahyd_DH_N_sf"/>
</dbReference>
<name>A0A512L6Z4_9PROT</name>
<proteinExistence type="predicted"/>
<dbReference type="Gene3D" id="3.40.50.720">
    <property type="entry name" value="NAD(P)-binding Rossmann-like Domain"/>
    <property type="match status" value="1"/>
</dbReference>
<evidence type="ECO:0000259" key="2">
    <source>
        <dbReference type="Pfam" id="PF09176"/>
    </source>
</evidence>
<dbReference type="Gene3D" id="3.40.50.10280">
    <property type="entry name" value="Methylene-tetrahydromethanopterin dehydrogenase, N-terminal domain"/>
    <property type="match status" value="1"/>
</dbReference>
<reference evidence="3 4" key="1">
    <citation type="submission" date="2019-07" db="EMBL/GenBank/DDBJ databases">
        <title>Whole genome shotgun sequence of Thiobacillus plumbophilus NBRC 107929.</title>
        <authorList>
            <person name="Hosoyama A."/>
            <person name="Uohara A."/>
            <person name="Ohji S."/>
            <person name="Ichikawa N."/>
        </authorList>
    </citation>
    <scope>NUCLEOTIDE SEQUENCE [LARGE SCALE GENOMIC DNA]</scope>
    <source>
        <strain evidence="3 4">NBRC 107929</strain>
    </source>
</reference>
<dbReference type="InterPro" id="IPR036291">
    <property type="entry name" value="NAD(P)-bd_dom_sf"/>
</dbReference>
<protein>
    <submittedName>
        <fullName evidence="3">Methylenetetrahydromethanopterin dehydrogenase</fullName>
    </submittedName>
</protein>
<keyword evidence="1" id="KW-0560">Oxidoreductase</keyword>
<feature type="domain" description="Methylene-tetrahydromethanopterin dehydrogenase N-terminal" evidence="2">
    <location>
        <begin position="18"/>
        <end position="98"/>
    </location>
</feature>
<dbReference type="OrthoDB" id="8556544at2"/>
<dbReference type="SUPFAM" id="SSF53223">
    <property type="entry name" value="Aminoacid dehydrogenase-like, N-terminal domain"/>
    <property type="match status" value="1"/>
</dbReference>
<dbReference type="GO" id="GO:0016491">
    <property type="term" value="F:oxidoreductase activity"/>
    <property type="evidence" value="ECO:0007669"/>
    <property type="project" value="UniProtKB-KW"/>
</dbReference>
<gene>
    <name evidence="3" type="ORF">TPL01_10590</name>
</gene>
<dbReference type="InterPro" id="IPR046346">
    <property type="entry name" value="Aminoacid_DH-like_N_sf"/>
</dbReference>
<keyword evidence="4" id="KW-1185">Reference proteome</keyword>
<dbReference type="Proteomes" id="UP000321337">
    <property type="component" value="Unassembled WGS sequence"/>
</dbReference>
<dbReference type="EMBL" id="BKAD01000009">
    <property type="protein sequence ID" value="GEP29921.1"/>
    <property type="molecule type" value="Genomic_DNA"/>
</dbReference>
<dbReference type="RefSeq" id="WP_147071505.1">
    <property type="nucleotide sequence ID" value="NZ_AP021884.1"/>
</dbReference>
<dbReference type="Pfam" id="PF09176">
    <property type="entry name" value="Mpt_N"/>
    <property type="match status" value="1"/>
</dbReference>
<dbReference type="SUPFAM" id="SSF51735">
    <property type="entry name" value="NAD(P)-binding Rossmann-fold domains"/>
    <property type="match status" value="1"/>
</dbReference>
<comment type="caution">
    <text evidence="3">The sequence shown here is derived from an EMBL/GenBank/DDBJ whole genome shotgun (WGS) entry which is preliminary data.</text>
</comment>
<evidence type="ECO:0000256" key="1">
    <source>
        <dbReference type="ARBA" id="ARBA00023002"/>
    </source>
</evidence>
<sequence>MEKPYLLHFATPGERVSPFDVNMAYDAGWDAVIPYAGVGLEEIANFTQDVIFSRGAKGVKHTGIFIGGRDAVLATDMLDAARKAMVPPFQVSVFADPSGAYTTAAAMLAKVEQSLAKVHGLSLTGRQVVVFGGTGPVGKIVAVLAAQAGAEVTITSHDGLARAVAVTETINARFGIVVRPADTHSEISKVALLADAEIILATAKAGVQVLSAEHLALASKLLVAADINAVPPAGVAGIGVMDDAAHLSAGSGRAVGIGPLAIGNVKYKVQQALLQAMRGADSPLYLGFADCLEEACRHAR</sequence>
<accession>A0A512L6Z4</accession>
<dbReference type="AlphaFoldDB" id="A0A512L6Z4"/>